<reference evidence="2 3" key="1">
    <citation type="submission" date="2020-05" db="EMBL/GenBank/DDBJ databases">
        <title>Mucilaginibacter mali sp. nov.</title>
        <authorList>
            <person name="Kim H.S."/>
            <person name="Lee K.C."/>
            <person name="Suh M.K."/>
            <person name="Kim J.-S."/>
            <person name="Han K.-I."/>
            <person name="Eom M.K."/>
            <person name="Shin Y.K."/>
            <person name="Lee J.-S."/>
        </authorList>
    </citation>
    <scope>NUCLEOTIDE SEQUENCE [LARGE SCALE GENOMIC DNA]</scope>
    <source>
        <strain evidence="2 3">G2-14</strain>
    </source>
</reference>
<organism evidence="2 3">
    <name type="scientific">Mucilaginibacter mali</name>
    <dbReference type="NCBI Taxonomy" id="2740462"/>
    <lineage>
        <taxon>Bacteria</taxon>
        <taxon>Pseudomonadati</taxon>
        <taxon>Bacteroidota</taxon>
        <taxon>Sphingobacteriia</taxon>
        <taxon>Sphingobacteriales</taxon>
        <taxon>Sphingobacteriaceae</taxon>
        <taxon>Mucilaginibacter</taxon>
    </lineage>
</organism>
<evidence type="ECO:0000313" key="2">
    <source>
        <dbReference type="EMBL" id="QKJ32858.1"/>
    </source>
</evidence>
<proteinExistence type="predicted"/>
<dbReference type="KEGG" id="mmab:HQ865_24905"/>
<feature type="transmembrane region" description="Helical" evidence="1">
    <location>
        <begin position="91"/>
        <end position="111"/>
    </location>
</feature>
<keyword evidence="1" id="KW-0812">Transmembrane</keyword>
<gene>
    <name evidence="2" type="ORF">HQ865_24905</name>
</gene>
<keyword evidence="3" id="KW-1185">Reference proteome</keyword>
<dbReference type="SUPFAM" id="SSF52540">
    <property type="entry name" value="P-loop containing nucleoside triphosphate hydrolases"/>
    <property type="match status" value="1"/>
</dbReference>
<keyword evidence="1" id="KW-1133">Transmembrane helix</keyword>
<feature type="transmembrane region" description="Helical" evidence="1">
    <location>
        <begin position="131"/>
        <end position="154"/>
    </location>
</feature>
<dbReference type="AlphaFoldDB" id="A0A7D4UDU9"/>
<dbReference type="CDD" id="cd00882">
    <property type="entry name" value="Ras_like_GTPase"/>
    <property type="match status" value="1"/>
</dbReference>
<name>A0A7D4UDU9_9SPHI</name>
<evidence type="ECO:0008006" key="4">
    <source>
        <dbReference type="Google" id="ProtNLM"/>
    </source>
</evidence>
<keyword evidence="1" id="KW-0472">Membrane</keyword>
<evidence type="ECO:0000256" key="1">
    <source>
        <dbReference type="SAM" id="Phobius"/>
    </source>
</evidence>
<accession>A0A7D4UDU9</accession>
<dbReference type="RefSeq" id="WP_173417503.1">
    <property type="nucleotide sequence ID" value="NZ_CP054139.1"/>
</dbReference>
<sequence>MPYQSDKILDEAIAIAIKDTDIQNGLAETNYPAERLAGEVKVQASEVWAPVLKDIADFDQTEGRIDDFILKHPFLYKAGQKRSTRTFFKPVWLVILFEALFIIQDFGPVFFPDLWPSLLVYQPMYKQVNDTLLSFLLAAGIFTLQNVILFNRWLGLWDLTIRYYYRFVFFLARRDSRRLYAQCTMDVAHLGMVSNLLKDSLREKGVKEVMRKILNEHIAVSYQTTFDKIETTGLGEVLDATRTISTQAREQMDYLLNHMPGGSIGIAGSRGAGKSTLIQLYCGRDRIVPEMNGRLVLPVMASAPVKYEARDFILYLFKSVCRAYLNIDGNNNRYLQRRYERGSAVPISSLWLNHLKPVCFIGGLILIMVSPLLRWSYVADHPGKASPKRDTIYIKNITQPDKATVVSRSPNTDIDALTSSFSQLFHSLDEPKAAVDTNKSFFAYYRTAFSRSYNSASDCLFYGTGLFVIWMLLAFIDRRARRPLGSLLGRRYFSEEQWLDGTGSSRDKSQLAKDAVKWLEKIDFQQSFTSGWSGGIKLPYIESGTTRSNTLTEKPLSNPEIVAAFADFLKDAAQIYQVIIGIDELDKLESAASAEQFLNDIKSIFGIPRCFFLISVSEDAMSNFERRGLPFRDVFDSAFDSIVYVEYLDLESTKRLLQRRVIGRPAVFFCLAYCFAGGLPRDVIRYFRDIARLSADTNELAAITARLVSDDVTAKLRAIAFSIKKYRTHEAAGKLLDLLFGDPAELTTGKLESMLNKLKRQMTALSSEIKKQQSAIGTDTIPPTLAEQWELLGLMEEVYAYLAFITTLYNLFTSGLDEAKIQQIEQNKGFEALAEARQILAVDKVIALKKINACRSKEGFAVFG</sequence>
<evidence type="ECO:0000313" key="3">
    <source>
        <dbReference type="Proteomes" id="UP000505355"/>
    </source>
</evidence>
<feature type="transmembrane region" description="Helical" evidence="1">
    <location>
        <begin position="460"/>
        <end position="476"/>
    </location>
</feature>
<dbReference type="Proteomes" id="UP000505355">
    <property type="component" value="Chromosome"/>
</dbReference>
<protein>
    <recommendedName>
        <fullName evidence="4">KAP NTPase domain-containing protein</fullName>
    </recommendedName>
</protein>
<dbReference type="EMBL" id="CP054139">
    <property type="protein sequence ID" value="QKJ32858.1"/>
    <property type="molecule type" value="Genomic_DNA"/>
</dbReference>
<dbReference type="InterPro" id="IPR027417">
    <property type="entry name" value="P-loop_NTPase"/>
</dbReference>